<comment type="caution">
    <text evidence="1">The sequence shown here is derived from an EMBL/GenBank/DDBJ whole genome shotgun (WGS) entry which is preliminary data.</text>
</comment>
<protein>
    <submittedName>
        <fullName evidence="1">Uncharacterized protein</fullName>
    </submittedName>
</protein>
<accession>A0ABP5E7F4</accession>
<keyword evidence="2" id="KW-1185">Reference proteome</keyword>
<evidence type="ECO:0000313" key="2">
    <source>
        <dbReference type="Proteomes" id="UP001499854"/>
    </source>
</evidence>
<dbReference type="EMBL" id="BAAAQM010000048">
    <property type="protein sequence ID" value="GAA1992843.1"/>
    <property type="molecule type" value="Genomic_DNA"/>
</dbReference>
<dbReference type="Proteomes" id="UP001499854">
    <property type="component" value="Unassembled WGS sequence"/>
</dbReference>
<name>A0ABP5E7F4_9ACTN</name>
<proteinExistence type="predicted"/>
<evidence type="ECO:0000313" key="1">
    <source>
        <dbReference type="EMBL" id="GAA1992843.1"/>
    </source>
</evidence>
<reference evidence="2" key="1">
    <citation type="journal article" date="2019" name="Int. J. Syst. Evol. Microbiol.">
        <title>The Global Catalogue of Microorganisms (GCM) 10K type strain sequencing project: providing services to taxonomists for standard genome sequencing and annotation.</title>
        <authorList>
            <consortium name="The Broad Institute Genomics Platform"/>
            <consortium name="The Broad Institute Genome Sequencing Center for Infectious Disease"/>
            <person name="Wu L."/>
            <person name="Ma J."/>
        </authorList>
    </citation>
    <scope>NUCLEOTIDE SEQUENCE [LARGE SCALE GENOMIC DNA]</scope>
    <source>
        <strain evidence="2">JCM 16013</strain>
    </source>
</reference>
<gene>
    <name evidence="1" type="ORF">GCM10009838_65930</name>
</gene>
<sequence length="131" mass="14638">MAAEEKTVPEKAVPSREGRRYRAAMKLMYCAHCHDIVKLFPEKRFCKCGKSWGHYLEDDSTTVQTFPSLSLGIANPDFREAVAAWQEEPKAWSPSITMRAWINPASEPDVKFVEGEPLADDEEPPAGGPEA</sequence>
<organism evidence="1 2">
    <name type="scientific">Catenulispora subtropica</name>
    <dbReference type="NCBI Taxonomy" id="450798"/>
    <lineage>
        <taxon>Bacteria</taxon>
        <taxon>Bacillati</taxon>
        <taxon>Actinomycetota</taxon>
        <taxon>Actinomycetes</taxon>
        <taxon>Catenulisporales</taxon>
        <taxon>Catenulisporaceae</taxon>
        <taxon>Catenulispora</taxon>
    </lineage>
</organism>